<proteinExistence type="predicted"/>
<evidence type="ECO:0000313" key="2">
    <source>
        <dbReference type="Proteomes" id="UP000256964"/>
    </source>
</evidence>
<protein>
    <submittedName>
        <fullName evidence="1">Uncharacterized protein</fullName>
    </submittedName>
</protein>
<reference evidence="1 2" key="1">
    <citation type="journal article" date="2018" name="Biotechnol. Biofuels">
        <title>Integrative visual omics of the white-rot fungus Polyporus brumalis exposes the biotechnological potential of its oxidative enzymes for delignifying raw plant biomass.</title>
        <authorList>
            <person name="Miyauchi S."/>
            <person name="Rancon A."/>
            <person name="Drula E."/>
            <person name="Hage H."/>
            <person name="Chaduli D."/>
            <person name="Favel A."/>
            <person name="Grisel S."/>
            <person name="Henrissat B."/>
            <person name="Herpoel-Gimbert I."/>
            <person name="Ruiz-Duenas F.J."/>
            <person name="Chevret D."/>
            <person name="Hainaut M."/>
            <person name="Lin J."/>
            <person name="Wang M."/>
            <person name="Pangilinan J."/>
            <person name="Lipzen A."/>
            <person name="Lesage-Meessen L."/>
            <person name="Navarro D."/>
            <person name="Riley R."/>
            <person name="Grigoriev I.V."/>
            <person name="Zhou S."/>
            <person name="Raouche S."/>
            <person name="Rosso M.N."/>
        </authorList>
    </citation>
    <scope>NUCLEOTIDE SEQUENCE [LARGE SCALE GENOMIC DNA]</scope>
    <source>
        <strain evidence="1 2">BRFM 1820</strain>
    </source>
</reference>
<dbReference type="Proteomes" id="UP000256964">
    <property type="component" value="Unassembled WGS sequence"/>
</dbReference>
<organism evidence="1 2">
    <name type="scientific">Lentinus brumalis</name>
    <dbReference type="NCBI Taxonomy" id="2498619"/>
    <lineage>
        <taxon>Eukaryota</taxon>
        <taxon>Fungi</taxon>
        <taxon>Dikarya</taxon>
        <taxon>Basidiomycota</taxon>
        <taxon>Agaricomycotina</taxon>
        <taxon>Agaricomycetes</taxon>
        <taxon>Polyporales</taxon>
        <taxon>Polyporaceae</taxon>
        <taxon>Lentinus</taxon>
    </lineage>
</organism>
<accession>A0A371CK07</accession>
<evidence type="ECO:0000313" key="1">
    <source>
        <dbReference type="EMBL" id="RDX40611.1"/>
    </source>
</evidence>
<dbReference type="EMBL" id="KZ857545">
    <property type="protein sequence ID" value="RDX40611.1"/>
    <property type="molecule type" value="Genomic_DNA"/>
</dbReference>
<sequence>MRRLTIRNDCRYPRLAPLIRAYPNLAYLNVNTFGDTAYHLPDPEAEAARAVNVSSQHAADAPGPWRRLEEIVGPIVELYALGLQAPVGLLRVPEFGIGDRNLDYFSTVFRDLQLRGIQFAAEGELFLPRFVELVRGPGASFLENIDLRVHLHRDQADKDLAAVLDDLGSGLARLPLRRLHLRLVANELRPPSHTQAPLLTGELHTPLTPAERSLDEFDVDAYVRRLASAVDSLTEAVVEIQDLRQRSTGLRQSNKCGNFSRVVGSG</sequence>
<dbReference type="AlphaFoldDB" id="A0A371CK07"/>
<keyword evidence="2" id="KW-1185">Reference proteome</keyword>
<gene>
    <name evidence="1" type="ORF">OH76DRAFT_1490135</name>
</gene>
<name>A0A371CK07_9APHY</name>